<reference evidence="2 3" key="1">
    <citation type="submission" date="2021-02" db="EMBL/GenBank/DDBJ databases">
        <title>Genome assembly of Pseudopithomyces chartarum.</title>
        <authorList>
            <person name="Jauregui R."/>
            <person name="Singh J."/>
            <person name="Voisey C."/>
        </authorList>
    </citation>
    <scope>NUCLEOTIDE SEQUENCE [LARGE SCALE GENOMIC DNA]</scope>
    <source>
        <strain evidence="2 3">AGR01</strain>
    </source>
</reference>
<feature type="signal peptide" evidence="1">
    <location>
        <begin position="1"/>
        <end position="18"/>
    </location>
</feature>
<name>A0AAN6M2U7_9PLEO</name>
<sequence length="169" mass="18129">MKFTPLALLANLLALGAALPTPMMADANHHWESPKADASMMDSQNMMASKFMPSPNAMTSKDITTPNPLSSPTLLKRMMEMPNPDTSTSSTSTMDTSTHDTDADSICTIDTVSGTMSCPAEVLLSFRRFLEERRVVHGMGMGMGMEDHEGMQGGAETDMGMGIGIGMDM</sequence>
<proteinExistence type="predicted"/>
<keyword evidence="1" id="KW-0732">Signal</keyword>
<dbReference type="Proteomes" id="UP001280581">
    <property type="component" value="Unassembled WGS sequence"/>
</dbReference>
<evidence type="ECO:0000256" key="1">
    <source>
        <dbReference type="SAM" id="SignalP"/>
    </source>
</evidence>
<evidence type="ECO:0000313" key="3">
    <source>
        <dbReference type="Proteomes" id="UP001280581"/>
    </source>
</evidence>
<organism evidence="2 3">
    <name type="scientific">Pseudopithomyces chartarum</name>
    <dbReference type="NCBI Taxonomy" id="1892770"/>
    <lineage>
        <taxon>Eukaryota</taxon>
        <taxon>Fungi</taxon>
        <taxon>Dikarya</taxon>
        <taxon>Ascomycota</taxon>
        <taxon>Pezizomycotina</taxon>
        <taxon>Dothideomycetes</taxon>
        <taxon>Pleosporomycetidae</taxon>
        <taxon>Pleosporales</taxon>
        <taxon>Massarineae</taxon>
        <taxon>Didymosphaeriaceae</taxon>
        <taxon>Pseudopithomyces</taxon>
    </lineage>
</organism>
<evidence type="ECO:0000313" key="2">
    <source>
        <dbReference type="EMBL" id="KAK3215350.1"/>
    </source>
</evidence>
<comment type="caution">
    <text evidence="2">The sequence shown here is derived from an EMBL/GenBank/DDBJ whole genome shotgun (WGS) entry which is preliminary data.</text>
</comment>
<dbReference type="EMBL" id="WVTA01000003">
    <property type="protein sequence ID" value="KAK3215350.1"/>
    <property type="molecule type" value="Genomic_DNA"/>
</dbReference>
<dbReference type="AlphaFoldDB" id="A0AAN6M2U7"/>
<accession>A0AAN6M2U7</accession>
<keyword evidence="3" id="KW-1185">Reference proteome</keyword>
<gene>
    <name evidence="2" type="ORF">GRF29_19g2991391</name>
</gene>
<protein>
    <submittedName>
        <fullName evidence="2">Uncharacterized protein</fullName>
    </submittedName>
</protein>
<feature type="chain" id="PRO_5043026390" evidence="1">
    <location>
        <begin position="19"/>
        <end position="169"/>
    </location>
</feature>